<feature type="non-terminal residue" evidence="1">
    <location>
        <position position="57"/>
    </location>
</feature>
<evidence type="ECO:0000313" key="1">
    <source>
        <dbReference type="EMBL" id="PKY63484.1"/>
    </source>
</evidence>
<comment type="caution">
    <text evidence="1">The sequence shown here is derived from an EMBL/GenBank/DDBJ whole genome shotgun (WGS) entry which is preliminary data.</text>
</comment>
<name>A0A2I1HX71_9GLOM</name>
<protein>
    <submittedName>
        <fullName evidence="1">Uncharacterized protein</fullName>
    </submittedName>
</protein>
<sequence length="57" mass="6814">MELIQKFKKWKEYDDEYQVHVKISSVESSDVDKKVICMEDLEKRKEIFGICAECDEP</sequence>
<keyword evidence="2" id="KW-1185">Reference proteome</keyword>
<gene>
    <name evidence="1" type="ORF">RhiirA4_492568</name>
</gene>
<proteinExistence type="predicted"/>
<dbReference type="Proteomes" id="UP000234323">
    <property type="component" value="Unassembled WGS sequence"/>
</dbReference>
<evidence type="ECO:0000313" key="2">
    <source>
        <dbReference type="Proteomes" id="UP000234323"/>
    </source>
</evidence>
<accession>A0A2I1HX71</accession>
<dbReference type="EMBL" id="LLXI01010495">
    <property type="protein sequence ID" value="PKY63484.1"/>
    <property type="molecule type" value="Genomic_DNA"/>
</dbReference>
<dbReference type="AlphaFoldDB" id="A0A2I1HX71"/>
<organism evidence="1 2">
    <name type="scientific">Rhizophagus irregularis</name>
    <dbReference type="NCBI Taxonomy" id="588596"/>
    <lineage>
        <taxon>Eukaryota</taxon>
        <taxon>Fungi</taxon>
        <taxon>Fungi incertae sedis</taxon>
        <taxon>Mucoromycota</taxon>
        <taxon>Glomeromycotina</taxon>
        <taxon>Glomeromycetes</taxon>
        <taxon>Glomerales</taxon>
        <taxon>Glomeraceae</taxon>
        <taxon>Rhizophagus</taxon>
    </lineage>
</organism>
<reference evidence="1 2" key="1">
    <citation type="submission" date="2015-10" db="EMBL/GenBank/DDBJ databases">
        <title>Genome analyses suggest a sexual origin of heterokaryosis in a supposedly ancient asexual fungus.</title>
        <authorList>
            <person name="Ropars J."/>
            <person name="Sedzielewska K."/>
            <person name="Noel J."/>
            <person name="Charron P."/>
            <person name="Farinelli L."/>
            <person name="Marton T."/>
            <person name="Kruger M."/>
            <person name="Pelin A."/>
            <person name="Brachmann A."/>
            <person name="Corradi N."/>
        </authorList>
    </citation>
    <scope>NUCLEOTIDE SEQUENCE [LARGE SCALE GENOMIC DNA]</scope>
    <source>
        <strain evidence="1 2">A4</strain>
    </source>
</reference>